<keyword evidence="4" id="KW-1185">Reference proteome</keyword>
<evidence type="ECO:0000313" key="4">
    <source>
        <dbReference type="Proteomes" id="UP000801864"/>
    </source>
</evidence>
<dbReference type="SUPFAM" id="SSF56300">
    <property type="entry name" value="Metallo-dependent phosphatases"/>
    <property type="match status" value="1"/>
</dbReference>
<protein>
    <submittedName>
        <fullName evidence="3">Inactive purple acid phosphatase 16</fullName>
    </submittedName>
</protein>
<dbReference type="InterPro" id="IPR004843">
    <property type="entry name" value="Calcineurin-like_PHP"/>
</dbReference>
<proteinExistence type="predicted"/>
<evidence type="ECO:0000259" key="2">
    <source>
        <dbReference type="Pfam" id="PF00149"/>
    </source>
</evidence>
<dbReference type="Gene3D" id="3.60.21.10">
    <property type="match status" value="1"/>
</dbReference>
<reference evidence="3 4" key="1">
    <citation type="submission" date="2018-06" db="EMBL/GenBank/DDBJ databases">
        <title>Genome analysis of cellulolytic fungus Trichoderma lentiforme CFAM-422.</title>
        <authorList>
            <person name="Steindorff A.S."/>
            <person name="Formighieri E.F."/>
            <person name="Midorikawa G.E.O."/>
            <person name="Tamietti M.S."/>
            <person name="Ramos E.Z."/>
            <person name="Silva A.S."/>
            <person name="Bon E.P.S."/>
            <person name="Mendes T.D."/>
            <person name="Damaso M.C.T."/>
            <person name="Favaro L.C.L."/>
        </authorList>
    </citation>
    <scope>NUCLEOTIDE SEQUENCE [LARGE SCALE GENOMIC DNA]</scope>
    <source>
        <strain evidence="3 4">CFAM-422</strain>
    </source>
</reference>
<name>A0A9P4X9D8_9HYPO</name>
<dbReference type="GO" id="GO:0016788">
    <property type="term" value="F:hydrolase activity, acting on ester bonds"/>
    <property type="evidence" value="ECO:0007669"/>
    <property type="project" value="TreeGrafter"/>
</dbReference>
<feature type="domain" description="Calcineurin-like phosphoesterase" evidence="2">
    <location>
        <begin position="41"/>
        <end position="311"/>
    </location>
</feature>
<dbReference type="GO" id="GO:0005737">
    <property type="term" value="C:cytoplasm"/>
    <property type="evidence" value="ECO:0007669"/>
    <property type="project" value="TreeGrafter"/>
</dbReference>
<keyword evidence="1" id="KW-0732">Signal</keyword>
<evidence type="ECO:0000313" key="3">
    <source>
        <dbReference type="EMBL" id="KAF3065388.1"/>
    </source>
</evidence>
<dbReference type="AlphaFoldDB" id="A0A9P4X9D8"/>
<dbReference type="Pfam" id="PF00149">
    <property type="entry name" value="Metallophos"/>
    <property type="match status" value="1"/>
</dbReference>
<gene>
    <name evidence="3" type="ORF">CFAM422_009572</name>
</gene>
<dbReference type="PANTHER" id="PTHR32440:SF11">
    <property type="entry name" value="METALLOPHOSPHOESTERASE DOMAIN-CONTAINING PROTEIN"/>
    <property type="match status" value="1"/>
</dbReference>
<accession>A0A9P4X9D8</accession>
<dbReference type="InterPro" id="IPR029052">
    <property type="entry name" value="Metallo-depent_PP-like"/>
</dbReference>
<organism evidence="3 4">
    <name type="scientific">Trichoderma lentiforme</name>
    <dbReference type="NCBI Taxonomy" id="1567552"/>
    <lineage>
        <taxon>Eukaryota</taxon>
        <taxon>Fungi</taxon>
        <taxon>Dikarya</taxon>
        <taxon>Ascomycota</taxon>
        <taxon>Pezizomycotina</taxon>
        <taxon>Sordariomycetes</taxon>
        <taxon>Hypocreomycetidae</taxon>
        <taxon>Hypocreales</taxon>
        <taxon>Hypocreaceae</taxon>
        <taxon>Trichoderma</taxon>
    </lineage>
</organism>
<feature type="chain" id="PRO_5040463299" evidence="1">
    <location>
        <begin position="20"/>
        <end position="412"/>
    </location>
</feature>
<evidence type="ECO:0000256" key="1">
    <source>
        <dbReference type="SAM" id="SignalP"/>
    </source>
</evidence>
<sequence>MFRLGALMSAALLSHRAAAAAVSSCAWPQLRFTPEGTFQMTVFNDLHFGEAENTDWGPLQDVDTLLVMETVLKKESPQLVVINGDFVTGENTFKKNSTDYVDMVVSPLVARHLPWASTYGNHDSAYNLSSENIYEREKKYKNSLTKKMVQDKNAGVSNYYLEVMSNNKRDSTPAMILWFFDSRGGIRRNYYQEEEADGSDVARPNWVDQSVVDWFVSTRAQLTKQYKKNLPSYAFVHIPVGAMYGFQQEKGVDENKEPGINADNPLSQQGVQSPLYNATTSFEYTGQDKAFMKALLDTENLMGVFSGHDHGDDWCFKWNKDLKFLDLSGNGLVFCFGRHTGYGGYGSWTRGSRQVLVDIKDLGKSTKTWTRLEDGTAVGTITLNSTFGKDVYPPVQLTYTSEDNEGVPSTTD</sequence>
<dbReference type="PANTHER" id="PTHR32440">
    <property type="entry name" value="PHOSPHATASE DCR2-RELATED-RELATED"/>
    <property type="match status" value="1"/>
</dbReference>
<comment type="caution">
    <text evidence="3">The sequence shown here is derived from an EMBL/GenBank/DDBJ whole genome shotgun (WGS) entry which is preliminary data.</text>
</comment>
<feature type="signal peptide" evidence="1">
    <location>
        <begin position="1"/>
        <end position="19"/>
    </location>
</feature>
<dbReference type="Proteomes" id="UP000801864">
    <property type="component" value="Unassembled WGS sequence"/>
</dbReference>
<dbReference type="EMBL" id="QLNT01000018">
    <property type="protein sequence ID" value="KAF3065388.1"/>
    <property type="molecule type" value="Genomic_DNA"/>
</dbReference>
<dbReference type="CDD" id="cd07383">
    <property type="entry name" value="MPP_Dcr2"/>
    <property type="match status" value="1"/>
</dbReference>